<dbReference type="InterPro" id="IPR013029">
    <property type="entry name" value="YchF_C"/>
</dbReference>
<dbReference type="CDD" id="cd04867">
    <property type="entry name" value="TGS_YchF_OLA1"/>
    <property type="match status" value="1"/>
</dbReference>
<dbReference type="Pfam" id="PF01926">
    <property type="entry name" value="MMR_HSR1"/>
    <property type="match status" value="1"/>
</dbReference>
<evidence type="ECO:0000256" key="2">
    <source>
        <dbReference type="ARBA" id="ARBA00022723"/>
    </source>
</evidence>
<dbReference type="Gene3D" id="3.10.20.30">
    <property type="match status" value="1"/>
</dbReference>
<dbReference type="InterPro" id="IPR006073">
    <property type="entry name" value="GTP-bd"/>
</dbReference>
<dbReference type="GO" id="GO:0043023">
    <property type="term" value="F:ribosomal large subunit binding"/>
    <property type="evidence" value="ECO:0007669"/>
    <property type="project" value="UniProtKB-UniRule"/>
</dbReference>
<sequence length="394" mass="43085">MLSRSWSGLSSILPKRFVSSLACGIVGLPNVGKSSLFNALTDSSVPSENYPFCTIDPSTGIAVLDDERLQQVASLCRSSRVFPAAFTLVDIAGLIQGASKGEGLGNKFLSNIRSVDAVVHVVRCFEDSAITHVGSSVDPVRDVLTIESELLLADLQTVERAFEKAAKVRGEDSTLRKETLQAISVALVDGIPAREFVRKREEERLPLSVSQETFLSSLQLLSSKEVMYVANVGETDDGHVQALADFLESRSGPSRPSLVSVPVRQEVERKDVENDDNMSDNEKEELLLEAAFPPSKLPLLLKEAFSTLSLQTYFTAGEKEARAWVIRKGDTAPKAAGKIHSDFERGFIKASVIGWKELVECGNLATARDRGMVRLEGKEYIVKDGDVIEFFFNV</sequence>
<name>A0A7S3D690_9EUKA</name>
<evidence type="ECO:0000313" key="8">
    <source>
        <dbReference type="EMBL" id="CAE0247750.1"/>
    </source>
</evidence>
<dbReference type="Gene3D" id="1.10.150.300">
    <property type="entry name" value="TGS-like domain"/>
    <property type="match status" value="1"/>
</dbReference>
<dbReference type="EMBL" id="HBIB01015380">
    <property type="protein sequence ID" value="CAE0247753.1"/>
    <property type="molecule type" value="Transcribed_RNA"/>
</dbReference>
<evidence type="ECO:0000256" key="3">
    <source>
        <dbReference type="ARBA" id="ARBA00022741"/>
    </source>
</evidence>
<feature type="binding site" evidence="5">
    <location>
        <position position="232"/>
    </location>
    <ligand>
        <name>ATP</name>
        <dbReference type="ChEBI" id="CHEBI:30616"/>
    </ligand>
</feature>
<dbReference type="EMBL" id="HBIB01015377">
    <property type="protein sequence ID" value="CAE0247750.1"/>
    <property type="molecule type" value="Transcribed_RNA"/>
</dbReference>
<dbReference type="InterPro" id="IPR004095">
    <property type="entry name" value="TGS"/>
</dbReference>
<dbReference type="AlphaFoldDB" id="A0A7S3D690"/>
<comment type="function">
    <text evidence="5">Hydrolyzes ATP, and can also hydrolyze GTP with lower efficiency. Has lower affinity for GTP.</text>
</comment>
<evidence type="ECO:0000256" key="5">
    <source>
        <dbReference type="HAMAP-Rule" id="MF_03167"/>
    </source>
</evidence>
<protein>
    <recommendedName>
        <fullName evidence="5">Obg-like ATPase 1</fullName>
    </recommendedName>
</protein>
<dbReference type="GO" id="GO:0005525">
    <property type="term" value="F:GTP binding"/>
    <property type="evidence" value="ECO:0007669"/>
    <property type="project" value="InterPro"/>
</dbReference>
<dbReference type="Gene3D" id="3.40.50.300">
    <property type="entry name" value="P-loop containing nucleotide triphosphate hydrolases"/>
    <property type="match status" value="1"/>
</dbReference>
<evidence type="ECO:0000259" key="7">
    <source>
        <dbReference type="PROSITE" id="PS51880"/>
    </source>
</evidence>
<dbReference type="InterPro" id="IPR031167">
    <property type="entry name" value="G_OBG"/>
</dbReference>
<dbReference type="GO" id="GO:0005737">
    <property type="term" value="C:cytoplasm"/>
    <property type="evidence" value="ECO:0007669"/>
    <property type="project" value="UniProtKB-SubCell"/>
</dbReference>
<dbReference type="SUPFAM" id="SSF81271">
    <property type="entry name" value="TGS-like"/>
    <property type="match status" value="1"/>
</dbReference>
<reference evidence="9" key="1">
    <citation type="submission" date="2021-01" db="EMBL/GenBank/DDBJ databases">
        <authorList>
            <person name="Corre E."/>
            <person name="Pelletier E."/>
            <person name="Niang G."/>
            <person name="Scheremetjew M."/>
            <person name="Finn R."/>
            <person name="Kale V."/>
            <person name="Holt S."/>
            <person name="Cochrane G."/>
            <person name="Meng A."/>
            <person name="Brown T."/>
            <person name="Cohen L."/>
        </authorList>
    </citation>
    <scope>NUCLEOTIDE SEQUENCE</scope>
    <source>
        <strain evidence="9">NIES-2562</strain>
    </source>
</reference>
<dbReference type="SUPFAM" id="SSF52540">
    <property type="entry name" value="P-loop containing nucleoside triphosphate hydrolases"/>
    <property type="match status" value="1"/>
</dbReference>
<dbReference type="GO" id="GO:0016887">
    <property type="term" value="F:ATP hydrolysis activity"/>
    <property type="evidence" value="ECO:0007669"/>
    <property type="project" value="UniProtKB-UniRule"/>
</dbReference>
<dbReference type="PRINTS" id="PR00326">
    <property type="entry name" value="GTP1OBG"/>
</dbReference>
<dbReference type="GO" id="GO:0005524">
    <property type="term" value="F:ATP binding"/>
    <property type="evidence" value="ECO:0007669"/>
    <property type="project" value="UniProtKB-UniRule"/>
</dbReference>
<keyword evidence="2" id="KW-0479">Metal-binding</keyword>
<gene>
    <name evidence="8" type="ORF">PBIL07802_LOCUS9942</name>
    <name evidence="9" type="ORF">PBIL07802_LOCUS9945</name>
</gene>
<evidence type="ECO:0000259" key="6">
    <source>
        <dbReference type="PROSITE" id="PS51710"/>
    </source>
</evidence>
<dbReference type="PANTHER" id="PTHR23305:SF18">
    <property type="entry name" value="OBG-TYPE G DOMAIN-CONTAINING PROTEIN"/>
    <property type="match status" value="1"/>
</dbReference>
<organism evidence="9">
    <name type="scientific">Palpitomonas bilix</name>
    <dbReference type="NCBI Taxonomy" id="652834"/>
    <lineage>
        <taxon>Eukaryota</taxon>
        <taxon>Eukaryota incertae sedis</taxon>
    </lineage>
</organism>
<dbReference type="HAMAP" id="MF_00944">
    <property type="entry name" value="YchF_OLA1_ATPase"/>
    <property type="match status" value="1"/>
</dbReference>
<comment type="cofactor">
    <cofactor evidence="1">
        <name>Mg(2+)</name>
        <dbReference type="ChEBI" id="CHEBI:18420"/>
    </cofactor>
</comment>
<dbReference type="PROSITE" id="PS51880">
    <property type="entry name" value="TGS"/>
    <property type="match status" value="1"/>
</dbReference>
<dbReference type="InterPro" id="IPR012675">
    <property type="entry name" value="Beta-grasp_dom_sf"/>
</dbReference>
<keyword evidence="3 5" id="KW-0547">Nucleotide-binding</keyword>
<dbReference type="GO" id="GO:0046872">
    <property type="term" value="F:metal ion binding"/>
    <property type="evidence" value="ECO:0007669"/>
    <property type="project" value="UniProtKB-KW"/>
</dbReference>
<dbReference type="InterPro" id="IPR023192">
    <property type="entry name" value="TGS-like_dom_sf"/>
</dbReference>
<dbReference type="InterPro" id="IPR012676">
    <property type="entry name" value="TGS-like"/>
</dbReference>
<accession>A0A7S3D690</accession>
<dbReference type="NCBIfam" id="TIGR00092">
    <property type="entry name" value="redox-regulated ATPase YchF"/>
    <property type="match status" value="1"/>
</dbReference>
<keyword evidence="5" id="KW-0963">Cytoplasm</keyword>
<dbReference type="InterPro" id="IPR004396">
    <property type="entry name" value="ATPase_YchF/OLA1"/>
</dbReference>
<feature type="binding site" evidence="5">
    <location>
        <begin position="30"/>
        <end position="35"/>
    </location>
    <ligand>
        <name>ATP</name>
        <dbReference type="ChEBI" id="CHEBI:30616"/>
    </ligand>
</feature>
<feature type="domain" description="OBG-type G" evidence="6">
    <location>
        <begin position="21"/>
        <end position="309"/>
    </location>
</feature>
<dbReference type="Pfam" id="PF06071">
    <property type="entry name" value="YchF-GTPase_C"/>
    <property type="match status" value="1"/>
</dbReference>
<dbReference type="InterPro" id="IPR027417">
    <property type="entry name" value="P-loop_NTPase"/>
</dbReference>
<feature type="domain" description="TGS" evidence="7">
    <location>
        <begin position="309"/>
        <end position="392"/>
    </location>
</feature>
<evidence type="ECO:0000256" key="1">
    <source>
        <dbReference type="ARBA" id="ARBA00001946"/>
    </source>
</evidence>
<dbReference type="FunFam" id="3.10.20.30:FF:000001">
    <property type="entry name" value="Ribosome-binding ATPase YchF"/>
    <property type="match status" value="1"/>
</dbReference>
<dbReference type="PANTHER" id="PTHR23305">
    <property type="entry name" value="OBG GTPASE FAMILY"/>
    <property type="match status" value="1"/>
</dbReference>
<keyword evidence="4 5" id="KW-0067">ATP-binding</keyword>
<comment type="subunit">
    <text evidence="5">Monomer.</text>
</comment>
<dbReference type="PIRSF" id="PIRSF006641">
    <property type="entry name" value="CHP00092"/>
    <property type="match status" value="1"/>
</dbReference>
<proteinExistence type="inferred from homology"/>
<comment type="similarity">
    <text evidence="5">Belongs to the TRAFAC class OBG-HflX-like GTPase superfamily. OBG GTPase family. YchF/OLA1 subfamily.</text>
</comment>
<keyword evidence="5" id="KW-0378">Hydrolase</keyword>
<comment type="subcellular location">
    <subcellularLocation>
        <location evidence="5">Cytoplasm</location>
    </subcellularLocation>
</comment>
<evidence type="ECO:0000256" key="4">
    <source>
        <dbReference type="ARBA" id="ARBA00022840"/>
    </source>
</evidence>
<evidence type="ECO:0000313" key="9">
    <source>
        <dbReference type="EMBL" id="CAE0247753.1"/>
    </source>
</evidence>
<dbReference type="PROSITE" id="PS51710">
    <property type="entry name" value="G_OBG"/>
    <property type="match status" value="1"/>
</dbReference>